<evidence type="ECO:0000313" key="2">
    <source>
        <dbReference type="EMBL" id="OBU09930.1"/>
    </source>
</evidence>
<evidence type="ECO:0000256" key="1">
    <source>
        <dbReference type="SAM" id="Phobius"/>
    </source>
</evidence>
<dbReference type="AlphaFoldDB" id="A0A1B8HL49"/>
<protein>
    <submittedName>
        <fullName evidence="2">Uncharacterized protein</fullName>
    </submittedName>
</protein>
<feature type="transmembrane region" description="Helical" evidence="1">
    <location>
        <begin position="51"/>
        <end position="77"/>
    </location>
</feature>
<dbReference type="EMBL" id="LZEX01000006">
    <property type="protein sequence ID" value="OBU09930.1"/>
    <property type="molecule type" value="Genomic_DNA"/>
</dbReference>
<dbReference type="Proteomes" id="UP000092247">
    <property type="component" value="Unassembled WGS sequence"/>
</dbReference>
<keyword evidence="1" id="KW-0472">Membrane</keyword>
<accession>A0A1B8HL49</accession>
<keyword evidence="1" id="KW-0812">Transmembrane</keyword>
<comment type="caution">
    <text evidence="2">The sequence shown here is derived from an EMBL/GenBank/DDBJ whole genome shotgun (WGS) entry which is preliminary data.</text>
</comment>
<evidence type="ECO:0000313" key="3">
    <source>
        <dbReference type="Proteomes" id="UP000092247"/>
    </source>
</evidence>
<reference evidence="2 3" key="1">
    <citation type="submission" date="2016-06" db="EMBL/GenBank/DDBJ databases">
        <authorList>
            <person name="Kjaerup R.B."/>
            <person name="Dalgaard T.S."/>
            <person name="Juul-Madsen H.R."/>
        </authorList>
    </citation>
    <scope>NUCLEOTIDE SEQUENCE [LARGE SCALE GENOMIC DNA]</scope>
    <source>
        <strain evidence="2 3">GCSL-Mp3</strain>
    </source>
</reference>
<gene>
    <name evidence="2" type="ORF">AYY17_17050</name>
</gene>
<organism evidence="2 3">
    <name type="scientific">Morganella psychrotolerans</name>
    <dbReference type="NCBI Taxonomy" id="368603"/>
    <lineage>
        <taxon>Bacteria</taxon>
        <taxon>Pseudomonadati</taxon>
        <taxon>Pseudomonadota</taxon>
        <taxon>Gammaproteobacteria</taxon>
        <taxon>Enterobacterales</taxon>
        <taxon>Morganellaceae</taxon>
        <taxon>Morganella</taxon>
    </lineage>
</organism>
<name>A0A1B8HL49_9GAMM</name>
<sequence>MGVLAVIIFSLNGKVNGLIPQDILNVAREVDSASKFWAKLNGHGKNLSLSIISSAILISISIILIHISSFIELAYALANKNQTGFFFFIFKCGQKCRFKTFGVGGMVVLFIVIITLVLEGYIFNINW</sequence>
<keyword evidence="1" id="KW-1133">Transmembrane helix</keyword>
<feature type="transmembrane region" description="Helical" evidence="1">
    <location>
        <begin position="98"/>
        <end position="123"/>
    </location>
</feature>
<proteinExistence type="predicted"/>
<dbReference type="RefSeq" id="WP_067422303.1">
    <property type="nucleotide sequence ID" value="NZ_LZEX01000006.1"/>
</dbReference>